<feature type="transmembrane region" description="Helical" evidence="8">
    <location>
        <begin position="119"/>
        <end position="138"/>
    </location>
</feature>
<dbReference type="EMBL" id="SOZI01000026">
    <property type="protein sequence ID" value="TNY22373.1"/>
    <property type="molecule type" value="Genomic_DNA"/>
</dbReference>
<evidence type="ECO:0000256" key="8">
    <source>
        <dbReference type="SAM" id="Phobius"/>
    </source>
</evidence>
<feature type="transmembrane region" description="Helical" evidence="8">
    <location>
        <begin position="12"/>
        <end position="31"/>
    </location>
</feature>
<evidence type="ECO:0000256" key="6">
    <source>
        <dbReference type="ARBA" id="ARBA00023136"/>
    </source>
</evidence>
<feature type="transmembrane region" description="Helical" evidence="8">
    <location>
        <begin position="942"/>
        <end position="960"/>
    </location>
</feature>
<evidence type="ECO:0000256" key="4">
    <source>
        <dbReference type="ARBA" id="ARBA00022692"/>
    </source>
</evidence>
<evidence type="ECO:0000256" key="7">
    <source>
        <dbReference type="SAM" id="MobiDB-lite"/>
    </source>
</evidence>
<evidence type="ECO:0000256" key="3">
    <source>
        <dbReference type="ARBA" id="ARBA00022448"/>
    </source>
</evidence>
<feature type="compositionally biased region" description="Basic and acidic residues" evidence="7">
    <location>
        <begin position="395"/>
        <end position="417"/>
    </location>
</feature>
<reference evidence="10 11" key="1">
    <citation type="submission" date="2019-03" db="EMBL/GenBank/DDBJ databases">
        <title>Rhodosporidium diobovatum UCD-FST 08-225 genome sequencing, assembly, and annotation.</title>
        <authorList>
            <person name="Fakankun I.U."/>
            <person name="Fristensky B."/>
            <person name="Levin D.B."/>
        </authorList>
    </citation>
    <scope>NUCLEOTIDE SEQUENCE [LARGE SCALE GENOMIC DNA]</scope>
    <source>
        <strain evidence="10 11">UCD-FST 08-225</strain>
    </source>
</reference>
<feature type="compositionally biased region" description="Low complexity" evidence="7">
    <location>
        <begin position="472"/>
        <end position="488"/>
    </location>
</feature>
<comment type="similarity">
    <text evidence="2">Belongs to the Ca(2+):cation antiporter (CaCA) (TC 2.A.19) family.</text>
</comment>
<comment type="subcellular location">
    <subcellularLocation>
        <location evidence="1">Membrane</location>
        <topology evidence="1">Multi-pass membrane protein</topology>
    </subcellularLocation>
</comment>
<dbReference type="Pfam" id="PF01699">
    <property type="entry name" value="Na_Ca_ex"/>
    <property type="match status" value="2"/>
</dbReference>
<proteinExistence type="inferred from homology"/>
<comment type="caution">
    <text evidence="10">The sequence shown here is derived from an EMBL/GenBank/DDBJ whole genome shotgun (WGS) entry which is preliminary data.</text>
</comment>
<gene>
    <name evidence="10" type="ORF">DMC30DRAFT_392399</name>
</gene>
<feature type="region of interest" description="Disordered" evidence="7">
    <location>
        <begin position="675"/>
        <end position="706"/>
    </location>
</feature>
<keyword evidence="11" id="KW-1185">Reference proteome</keyword>
<feature type="transmembrane region" description="Helical" evidence="8">
    <location>
        <begin position="972"/>
        <end position="992"/>
    </location>
</feature>
<dbReference type="InterPro" id="IPR004837">
    <property type="entry name" value="NaCa_Exmemb"/>
</dbReference>
<dbReference type="Proteomes" id="UP000311382">
    <property type="component" value="Unassembled WGS sequence"/>
</dbReference>
<keyword evidence="6 8" id="KW-0472">Membrane</keyword>
<dbReference type="AlphaFoldDB" id="A0A5C5FZV8"/>
<feature type="compositionally biased region" description="Low complexity" evidence="7">
    <location>
        <begin position="293"/>
        <end position="327"/>
    </location>
</feature>
<feature type="compositionally biased region" description="Acidic residues" evidence="7">
    <location>
        <begin position="649"/>
        <end position="658"/>
    </location>
</feature>
<protein>
    <submittedName>
        <fullName evidence="10">Sodium/calcium exchanger protein-domain-containing protein</fullName>
    </submittedName>
</protein>
<dbReference type="GO" id="GO:0016020">
    <property type="term" value="C:membrane"/>
    <property type="evidence" value="ECO:0007669"/>
    <property type="project" value="UniProtKB-SubCell"/>
</dbReference>
<feature type="compositionally biased region" description="Basic and acidic residues" evidence="7">
    <location>
        <begin position="682"/>
        <end position="698"/>
    </location>
</feature>
<feature type="transmembrane region" description="Helical" evidence="8">
    <location>
        <begin position="87"/>
        <end position="107"/>
    </location>
</feature>
<dbReference type="InterPro" id="IPR044880">
    <property type="entry name" value="NCX_ion-bd_dom_sf"/>
</dbReference>
<evidence type="ECO:0000313" key="11">
    <source>
        <dbReference type="Proteomes" id="UP000311382"/>
    </source>
</evidence>
<accession>A0A5C5FZV8</accession>
<feature type="transmembrane region" description="Helical" evidence="8">
    <location>
        <begin position="191"/>
        <end position="210"/>
    </location>
</feature>
<keyword evidence="3" id="KW-0813">Transport</keyword>
<evidence type="ECO:0000313" key="10">
    <source>
        <dbReference type="EMBL" id="TNY22373.1"/>
    </source>
</evidence>
<feature type="transmembrane region" description="Helical" evidence="8">
    <location>
        <begin position="897"/>
        <end position="922"/>
    </location>
</feature>
<dbReference type="GO" id="GO:0008324">
    <property type="term" value="F:monoatomic cation transmembrane transporter activity"/>
    <property type="evidence" value="ECO:0007669"/>
    <property type="project" value="TreeGrafter"/>
</dbReference>
<feature type="domain" description="Sodium/calcium exchanger membrane region" evidence="9">
    <location>
        <begin position="835"/>
        <end position="985"/>
    </location>
</feature>
<evidence type="ECO:0000259" key="9">
    <source>
        <dbReference type="Pfam" id="PF01699"/>
    </source>
</evidence>
<feature type="transmembrane region" description="Helical" evidence="8">
    <location>
        <begin position="831"/>
        <end position="849"/>
    </location>
</feature>
<feature type="region of interest" description="Disordered" evidence="7">
    <location>
        <begin position="392"/>
        <end position="451"/>
    </location>
</feature>
<feature type="transmembrane region" description="Helical" evidence="8">
    <location>
        <begin position="778"/>
        <end position="795"/>
    </location>
</feature>
<feature type="region of interest" description="Disordered" evidence="7">
    <location>
        <begin position="466"/>
        <end position="523"/>
    </location>
</feature>
<feature type="transmembrane region" description="Helical" evidence="8">
    <location>
        <begin position="216"/>
        <end position="239"/>
    </location>
</feature>
<evidence type="ECO:0000256" key="1">
    <source>
        <dbReference type="ARBA" id="ARBA00004141"/>
    </source>
</evidence>
<dbReference type="GO" id="GO:0006874">
    <property type="term" value="P:intracellular calcium ion homeostasis"/>
    <property type="evidence" value="ECO:0007669"/>
    <property type="project" value="TreeGrafter"/>
</dbReference>
<feature type="transmembrane region" description="Helical" evidence="8">
    <location>
        <begin position="801"/>
        <end position="819"/>
    </location>
</feature>
<feature type="compositionally biased region" description="Polar residues" evidence="7">
    <location>
        <begin position="279"/>
        <end position="292"/>
    </location>
</feature>
<dbReference type="InterPro" id="IPR051359">
    <property type="entry name" value="CaCA_antiporter"/>
</dbReference>
<feature type="domain" description="Sodium/calcium exchanger membrane region" evidence="9">
    <location>
        <begin position="95"/>
        <end position="233"/>
    </location>
</feature>
<dbReference type="Gene3D" id="1.20.1420.30">
    <property type="entry name" value="NCX, central ion-binding region"/>
    <property type="match status" value="2"/>
</dbReference>
<sequence length="993" mass="106377">MAPSQGARRRHQLYLAIAVVCVLHLVCWRAATPLRSLAASPRQRQGPQLVRRAAALSPNDPPADDDGGALIDWLALWGHAAPGGPRVALFAVMVLWLTFLFAFVGICASEFFCPNLSHIASRLGLSESVAGVTFLAFSNGSPDVFSTFAALRTDSGSLAIGELIGAASFIVSVVAGTMALITPFRVSRRTFLRDVGFFTLAVCITLGILWDSHIHLWEALLMVALYVVYVLVVAVGTWWESRQEDKRRRMRDARSEYGDDEVDVLTGGDVEWDGPQGRSRPTSGASTPRSTHSQSYRSASPTYSSSTIIYHPSSVSPPLSPSLSRSRAQSIASLNSGRPPPTPLLGARKRSRSVRPSLLGAIEFRDVVNSLSSDRSSAANVLAVFGGAHQHHAHSHDALEEVEHEHDENTARTESSSRLEMGLGFGGGREAQGRRRALSQPSRPGALTLGEGDDVLAEGVLREAEERRRGRLSLGGRQASWTGAAGSGDESEDDDARRRSGANGLVDLSGGVDDPWKGARSPMVDADGRAIKRVPSILLTTDSGSDTVLADPPSPVSGIVTARHSRRKHHVLHAIRCALFPSLQSFRSKSILGKCTALLCVPALLVLNLTLPVVEEPGEDTSGSWHEEKYVSTPRSGVQVESRHVDATSSDDEDDEDDSHQRDAYERIGHALHSPAVAHPHGHSDSPSHRLQHVRAEAAEAESPHGAWAEVATPPLAPAAVEAQRPASPMDYFRVVNASEASQVGRVGSAESGDLGDVGEASEEECEWRAQEAVTRGLTALQCALGPVFCVAALLAEDLQWWHPVVALASGGVFSLLAFRYFDSSRHPGRIVLCFLGFLIAMVWILMIVNEVVGVLQTLGHIFGISDAILGLTIFAMGNSLGDLVANATVARMGYPAMAIAACFGGPMLNILLGVGLSGTYMILFDPSHKGQQLYIEMNHTLLVSGVGLFAILVGTLIVVPLNSYRMSKRVGAALILAYLIVLTTNVCVEVFL</sequence>
<keyword evidence="4 8" id="KW-0812">Transmembrane</keyword>
<dbReference type="PANTHER" id="PTHR12266">
    <property type="entry name" value="NA+/CA2+ K+ INDEPENDENT EXCHANGER"/>
    <property type="match status" value="1"/>
</dbReference>
<feature type="region of interest" description="Disordered" evidence="7">
    <location>
        <begin position="264"/>
        <end position="352"/>
    </location>
</feature>
<evidence type="ECO:0000256" key="5">
    <source>
        <dbReference type="ARBA" id="ARBA00022989"/>
    </source>
</evidence>
<dbReference type="PANTHER" id="PTHR12266:SF0">
    <property type="entry name" value="MITOCHONDRIAL SODIUM_CALCIUM EXCHANGER PROTEIN"/>
    <property type="match status" value="1"/>
</dbReference>
<evidence type="ECO:0000256" key="2">
    <source>
        <dbReference type="ARBA" id="ARBA00008170"/>
    </source>
</evidence>
<feature type="region of interest" description="Disordered" evidence="7">
    <location>
        <begin position="616"/>
        <end position="661"/>
    </location>
</feature>
<dbReference type="OrthoDB" id="407410at2759"/>
<feature type="transmembrane region" description="Helical" evidence="8">
    <location>
        <begin position="158"/>
        <end position="184"/>
    </location>
</feature>
<keyword evidence="5 8" id="KW-1133">Transmembrane helix</keyword>
<organism evidence="10 11">
    <name type="scientific">Rhodotorula diobovata</name>
    <dbReference type="NCBI Taxonomy" id="5288"/>
    <lineage>
        <taxon>Eukaryota</taxon>
        <taxon>Fungi</taxon>
        <taxon>Dikarya</taxon>
        <taxon>Basidiomycota</taxon>
        <taxon>Pucciniomycotina</taxon>
        <taxon>Microbotryomycetes</taxon>
        <taxon>Sporidiobolales</taxon>
        <taxon>Sporidiobolaceae</taxon>
        <taxon>Rhodotorula</taxon>
    </lineage>
</organism>
<dbReference type="STRING" id="5288.A0A5C5FZV8"/>
<name>A0A5C5FZV8_9BASI</name>